<sequence length="445" mass="47021">MPSHVSAPIFAAALTQVVQWLDFKTFGRASWYDRATILLREALDAAPSLDDMKLAEARMEVRAALQSKTLTAHPPAAFLEELAMPVTLPGAAIYASELDELDTISGGDYVALSAGVEERWAAADALWRKKATPKAAAKPNPRPRPTPTAVATAAPHVPKASVKRKGAPESSDEEDDVSPPPVRSGKTPVAKKAAANPVARPARAVRRRRPIWSTNTDDESNAPDDNDLSDSKSNKRSVVRAAKRTKVAKSEKEPFPDEDPEVELSSWFVYRELQPASRAIADVVEQSLASAQVQLSTGLLLARSLLRDGAPGFRGADADPAELEEPLDSDLPEDFTEDPNHPISFRMEATPPVVFDGPSSPSPIPSIPPPFVVSAEPSAHAGSRHSPDGSSEASSPGIAMSPKRSDEAVDKAVEGSGGVPNAIEGAGDLDLDDAGSGSGEGDDHA</sequence>
<evidence type="ECO:0000313" key="3">
    <source>
        <dbReference type="Proteomes" id="UP000308730"/>
    </source>
</evidence>
<name>A0A4S4LWX4_9APHY</name>
<dbReference type="Proteomes" id="UP000308730">
    <property type="component" value="Unassembled WGS sequence"/>
</dbReference>
<feature type="compositionally biased region" description="Acidic residues" evidence="1">
    <location>
        <begin position="319"/>
        <end position="337"/>
    </location>
</feature>
<reference evidence="2 3" key="1">
    <citation type="submission" date="2019-02" db="EMBL/GenBank/DDBJ databases">
        <title>Genome sequencing of the rare red list fungi Antrodiella citrinella (Flaviporus citrinellus).</title>
        <authorList>
            <person name="Buettner E."/>
            <person name="Kellner H."/>
        </authorList>
    </citation>
    <scope>NUCLEOTIDE SEQUENCE [LARGE SCALE GENOMIC DNA]</scope>
    <source>
        <strain evidence="2 3">DSM 108506</strain>
    </source>
</reference>
<accession>A0A4S4LWX4</accession>
<protein>
    <submittedName>
        <fullName evidence="2">Uncharacterized protein</fullName>
    </submittedName>
</protein>
<comment type="caution">
    <text evidence="2">The sequence shown here is derived from an EMBL/GenBank/DDBJ whole genome shotgun (WGS) entry which is preliminary data.</text>
</comment>
<feature type="region of interest" description="Disordered" evidence="1">
    <location>
        <begin position="312"/>
        <end position="445"/>
    </location>
</feature>
<feature type="compositionally biased region" description="Pro residues" evidence="1">
    <location>
        <begin position="360"/>
        <end position="371"/>
    </location>
</feature>
<feature type="compositionally biased region" description="Low complexity" evidence="1">
    <location>
        <begin position="188"/>
        <end position="202"/>
    </location>
</feature>
<gene>
    <name evidence="2" type="ORF">EUX98_g9196</name>
</gene>
<evidence type="ECO:0000313" key="2">
    <source>
        <dbReference type="EMBL" id="THH17079.1"/>
    </source>
</evidence>
<proteinExistence type="predicted"/>
<organism evidence="2 3">
    <name type="scientific">Antrodiella citrinella</name>
    <dbReference type="NCBI Taxonomy" id="2447956"/>
    <lineage>
        <taxon>Eukaryota</taxon>
        <taxon>Fungi</taxon>
        <taxon>Dikarya</taxon>
        <taxon>Basidiomycota</taxon>
        <taxon>Agaricomycotina</taxon>
        <taxon>Agaricomycetes</taxon>
        <taxon>Polyporales</taxon>
        <taxon>Steccherinaceae</taxon>
        <taxon>Antrodiella</taxon>
    </lineage>
</organism>
<keyword evidence="3" id="KW-1185">Reference proteome</keyword>
<feature type="compositionally biased region" description="Acidic residues" evidence="1">
    <location>
        <begin position="216"/>
        <end position="228"/>
    </location>
</feature>
<feature type="compositionally biased region" description="Low complexity" evidence="1">
    <location>
        <begin position="147"/>
        <end position="160"/>
    </location>
</feature>
<dbReference type="EMBL" id="SGPM01000682">
    <property type="protein sequence ID" value="THH17079.1"/>
    <property type="molecule type" value="Genomic_DNA"/>
</dbReference>
<feature type="compositionally biased region" description="Basic residues" evidence="1">
    <location>
        <begin position="234"/>
        <end position="247"/>
    </location>
</feature>
<feature type="region of interest" description="Disordered" evidence="1">
    <location>
        <begin position="131"/>
        <end position="261"/>
    </location>
</feature>
<feature type="compositionally biased region" description="Basic and acidic residues" evidence="1">
    <location>
        <begin position="403"/>
        <end position="413"/>
    </location>
</feature>
<dbReference type="AlphaFoldDB" id="A0A4S4LWX4"/>
<evidence type="ECO:0000256" key="1">
    <source>
        <dbReference type="SAM" id="MobiDB-lite"/>
    </source>
</evidence>